<reference evidence="1 2" key="1">
    <citation type="journal article" date="2020" name="Nature">
        <title>Six reference-quality genomes reveal evolution of bat adaptations.</title>
        <authorList>
            <person name="Jebb D."/>
            <person name="Huang Z."/>
            <person name="Pippel M."/>
            <person name="Hughes G.M."/>
            <person name="Lavrichenko K."/>
            <person name="Devanna P."/>
            <person name="Winkler S."/>
            <person name="Jermiin L.S."/>
            <person name="Skirmuntt E.C."/>
            <person name="Katzourakis A."/>
            <person name="Burkitt-Gray L."/>
            <person name="Ray D.A."/>
            <person name="Sullivan K.A.M."/>
            <person name="Roscito J.G."/>
            <person name="Kirilenko B.M."/>
            <person name="Davalos L.M."/>
            <person name="Corthals A.P."/>
            <person name="Power M.L."/>
            <person name="Jones G."/>
            <person name="Ransome R.D."/>
            <person name="Dechmann D.K.N."/>
            <person name="Locatelli A.G."/>
            <person name="Puechmaille S.J."/>
            <person name="Fedrigo O."/>
            <person name="Jarvis E.D."/>
            <person name="Hiller M."/>
            <person name="Vernes S.C."/>
            <person name="Myers E.W."/>
            <person name="Teeling E.C."/>
        </authorList>
    </citation>
    <scope>NUCLEOTIDE SEQUENCE [LARGE SCALE GENOMIC DNA]</scope>
    <source>
        <strain evidence="1">MRouAeg1</strain>
        <tissue evidence="1">Muscle</tissue>
    </source>
</reference>
<dbReference type="EMBL" id="JACASE010000003">
    <property type="protein sequence ID" value="KAF6485496.1"/>
    <property type="molecule type" value="Genomic_DNA"/>
</dbReference>
<protein>
    <submittedName>
        <fullName evidence="1">Uncharacterized protein</fullName>
    </submittedName>
</protein>
<proteinExistence type="predicted"/>
<comment type="caution">
    <text evidence="1">The sequence shown here is derived from an EMBL/GenBank/DDBJ whole genome shotgun (WGS) entry which is preliminary data.</text>
</comment>
<dbReference type="Proteomes" id="UP000593571">
    <property type="component" value="Unassembled WGS sequence"/>
</dbReference>
<name>A0A7J8ILG7_ROUAE</name>
<sequence>MLFCSVIPGFFSFQKDILSRNGVTLFGSIKNPVILFNNVDLQLQHTKGQNFPSTPHMILVGKQTACLPQLPPMKSSQCSYFCIFVVFAGLNRELIFYPPLQGSRLYPNVPIQVVSGVQQLSELSPSPSSKRTK</sequence>
<evidence type="ECO:0000313" key="2">
    <source>
        <dbReference type="Proteomes" id="UP000593571"/>
    </source>
</evidence>
<dbReference type="AlphaFoldDB" id="A0A7J8ILG7"/>
<evidence type="ECO:0000313" key="1">
    <source>
        <dbReference type="EMBL" id="KAF6485496.1"/>
    </source>
</evidence>
<organism evidence="1 2">
    <name type="scientific">Rousettus aegyptiacus</name>
    <name type="common">Egyptian fruit bat</name>
    <name type="synonym">Pteropus aegyptiacus</name>
    <dbReference type="NCBI Taxonomy" id="9407"/>
    <lineage>
        <taxon>Eukaryota</taxon>
        <taxon>Metazoa</taxon>
        <taxon>Chordata</taxon>
        <taxon>Craniata</taxon>
        <taxon>Vertebrata</taxon>
        <taxon>Euteleostomi</taxon>
        <taxon>Mammalia</taxon>
        <taxon>Eutheria</taxon>
        <taxon>Laurasiatheria</taxon>
        <taxon>Chiroptera</taxon>
        <taxon>Yinpterochiroptera</taxon>
        <taxon>Pteropodoidea</taxon>
        <taxon>Pteropodidae</taxon>
        <taxon>Rousettinae</taxon>
        <taxon>Rousettus</taxon>
    </lineage>
</organism>
<gene>
    <name evidence="1" type="ORF">HJG63_010675</name>
</gene>
<accession>A0A7J8ILG7</accession>
<keyword evidence="2" id="KW-1185">Reference proteome</keyword>